<organism evidence="10">
    <name type="scientific">Borrelia miyamotoi</name>
    <dbReference type="NCBI Taxonomy" id="47466"/>
    <lineage>
        <taxon>Bacteria</taxon>
        <taxon>Pseudomonadati</taxon>
        <taxon>Spirochaetota</taxon>
        <taxon>Spirochaetia</taxon>
        <taxon>Spirochaetales</taxon>
        <taxon>Borreliaceae</taxon>
        <taxon>Borrelia</taxon>
    </lineage>
</organism>
<evidence type="ECO:0000256" key="1">
    <source>
        <dbReference type="ARBA" id="ARBA00004459"/>
    </source>
</evidence>
<keyword evidence="10" id="KW-0614">Plasmid</keyword>
<name>A0A5P8ARA0_9SPIR</name>
<evidence type="ECO:0000256" key="4">
    <source>
        <dbReference type="ARBA" id="ARBA00023136"/>
    </source>
</evidence>
<comment type="function">
    <text evidence="8">An outer membrane protein that may participate in pathogenesis. Some human Lyme disease patients have antibodies against this protein. The Mlp proteins probably undergo intragenic recombination, generating new alleles.</text>
</comment>
<dbReference type="GO" id="GO:0009279">
    <property type="term" value="C:cell outer membrane"/>
    <property type="evidence" value="ECO:0007669"/>
    <property type="project" value="UniProtKB-SubCell"/>
</dbReference>
<feature type="transmembrane region" description="Helical" evidence="9">
    <location>
        <begin position="5"/>
        <end position="22"/>
    </location>
</feature>
<keyword evidence="7 10" id="KW-0449">Lipoprotein</keyword>
<keyword evidence="3" id="KW-0732">Signal</keyword>
<evidence type="ECO:0000256" key="6">
    <source>
        <dbReference type="ARBA" id="ARBA00023237"/>
    </source>
</evidence>
<protein>
    <submittedName>
        <fullName evidence="10">Mlp family lipoprotein</fullName>
    </submittedName>
</protein>
<evidence type="ECO:0000256" key="5">
    <source>
        <dbReference type="ARBA" id="ARBA00023139"/>
    </source>
</evidence>
<geneLocation type="plasmid" evidence="11 12">
    <name>pZSt-lp92</name>
</geneLocation>
<evidence type="ECO:0000256" key="2">
    <source>
        <dbReference type="ARBA" id="ARBA00008380"/>
    </source>
</evidence>
<accession>A0A5P8ARA0</accession>
<reference evidence="11" key="2">
    <citation type="submission" date="2022-12" db="EMBL/GenBank/DDBJ databases">
        <title>B. miyamotoi WGS.</title>
        <authorList>
            <person name="Gabriele M."/>
            <person name="Kuleshov K.V."/>
            <person name="Hepner S."/>
            <person name="Hoornstra D."/>
            <person name="Hovius J.W."/>
            <person name="Platonov A.E."/>
            <person name="Fingerle V."/>
            <person name="Strube C."/>
        </authorList>
    </citation>
    <scope>NUCLEOTIDE SEQUENCE</scope>
    <source>
        <strain evidence="11">ZStruIII14-9</strain>
        <plasmid evidence="11">pZSt-lp92</plasmid>
    </source>
</reference>
<evidence type="ECO:0000313" key="11">
    <source>
        <dbReference type="EMBL" id="WAZ72304.1"/>
    </source>
</evidence>
<keyword evidence="5" id="KW-0564">Palmitate</keyword>
<dbReference type="EMBL" id="CP044629">
    <property type="protein sequence ID" value="QFP42440.1"/>
    <property type="molecule type" value="Genomic_DNA"/>
</dbReference>
<geneLocation type="plasmid" evidence="10">
    <name>unnamed</name>
</geneLocation>
<gene>
    <name evidence="10" type="ORF">F9Y90_04865</name>
    <name evidence="11" type="ORF">O5404_04605</name>
</gene>
<comment type="subcellular location">
    <subcellularLocation>
        <location evidence="1">Cell outer membrane</location>
        <topology evidence="1">Lipid-anchor</topology>
    </subcellularLocation>
</comment>
<keyword evidence="9" id="KW-0812">Transmembrane</keyword>
<dbReference type="AlphaFoldDB" id="A0A5P8ARA0"/>
<keyword evidence="4 9" id="KW-0472">Membrane</keyword>
<dbReference type="InterPro" id="IPR004983">
    <property type="entry name" value="Mlp"/>
</dbReference>
<dbReference type="Pfam" id="PF03304">
    <property type="entry name" value="Mlp"/>
    <property type="match status" value="1"/>
</dbReference>
<evidence type="ECO:0000256" key="8">
    <source>
        <dbReference type="ARBA" id="ARBA00046007"/>
    </source>
</evidence>
<sequence>MNKFIYYLIMCGTLLCGTLFLYHCDSGNPMYEENNLTSNSITTSQIANENINLANDKQKFDTFKSGLNTIIITSNTQESQEAKYQGFIEWLSNNPQKQKELTNAFTIVYDFLDDQRRLQSSNLTNEQLVINTIKCISVEQDNPKCNEQDYIYHIDNYIHNVHNVDEDYLFKIKFYTGFYSLLKEIDIKNTNEEIFERIRDNLIEKSPSIGNMIGPTRYEAALRKEFDGNQNKGLDFLKAALNDQNNLYLFLILNKTKVKAVLEHIASELKKCNGNNAQKDTFEEDIRKHFDIILNKELNEIVQITVNC</sequence>
<proteinExistence type="inferred from homology"/>
<keyword evidence="6" id="KW-0998">Cell outer membrane</keyword>
<evidence type="ECO:0000256" key="9">
    <source>
        <dbReference type="SAM" id="Phobius"/>
    </source>
</evidence>
<comment type="similarity">
    <text evidence="2">Belongs to the Multicopy lipoprotein (Mlp) family.</text>
</comment>
<reference evidence="10" key="1">
    <citation type="submission" date="2019-10" db="EMBL/GenBank/DDBJ databases">
        <title>Whole genome sequencing of Borrelia miyamotoi strains isolated in Europe.</title>
        <authorList>
            <person name="Sprong H."/>
            <person name="Azagi T."/>
            <person name="Kuleshov K.V."/>
            <person name="Platonov A.E."/>
            <person name="Hoornstra D."/>
            <person name="Hovius J.W."/>
        </authorList>
    </citation>
    <scope>NUCLEOTIDE SEQUENCE</scope>
    <source>
        <strain evidence="10">NL-IR-2</strain>
        <plasmid evidence="10">unnamed</plasmid>
    </source>
</reference>
<dbReference type="RefSeq" id="WP_152301158.1">
    <property type="nucleotide sequence ID" value="NZ_CP044629.1"/>
</dbReference>
<keyword evidence="9" id="KW-1133">Transmembrane helix</keyword>
<evidence type="ECO:0000313" key="12">
    <source>
        <dbReference type="Proteomes" id="UP001164513"/>
    </source>
</evidence>
<dbReference type="EMBL" id="CP114721">
    <property type="protein sequence ID" value="WAZ72304.1"/>
    <property type="molecule type" value="Genomic_DNA"/>
</dbReference>
<dbReference type="Proteomes" id="UP001164513">
    <property type="component" value="Plasmid pZSt-lp92"/>
</dbReference>
<evidence type="ECO:0000256" key="7">
    <source>
        <dbReference type="ARBA" id="ARBA00023288"/>
    </source>
</evidence>
<evidence type="ECO:0000313" key="10">
    <source>
        <dbReference type="EMBL" id="QFP42440.1"/>
    </source>
</evidence>
<evidence type="ECO:0000256" key="3">
    <source>
        <dbReference type="ARBA" id="ARBA00022729"/>
    </source>
</evidence>